<proteinExistence type="predicted"/>
<dbReference type="EMBL" id="LZDL01000001">
    <property type="protein sequence ID" value="OBX48448.1"/>
    <property type="molecule type" value="Genomic_DNA"/>
</dbReference>
<dbReference type="Proteomes" id="UP000092611">
    <property type="component" value="Unassembled WGS sequence"/>
</dbReference>
<accession>A0A1B8PHE2</accession>
<comment type="caution">
    <text evidence="1">The sequence shown here is derived from an EMBL/GenBank/DDBJ whole genome shotgun (WGS) entry which is preliminary data.</text>
</comment>
<reference evidence="1 2" key="1">
    <citation type="submission" date="2016-06" db="EMBL/GenBank/DDBJ databases">
        <title>Draft genome of Haemophilus haemolyticus CCUG 24149.</title>
        <authorList>
            <person name="Engstrom-Jakobsson H."/>
            <person name="Salva-Serra F."/>
            <person name="Thorell K."/>
            <person name="Gonzales-Siles L."/>
            <person name="Karlsson R."/>
            <person name="Boulund F."/>
            <person name="Engstrand L."/>
            <person name="Kristiansson E."/>
            <person name="Moore E."/>
        </authorList>
    </citation>
    <scope>NUCLEOTIDE SEQUENCE [LARGE SCALE GENOMIC DNA]</scope>
    <source>
        <strain evidence="1 2">CCUG 24149</strain>
    </source>
</reference>
<evidence type="ECO:0000313" key="1">
    <source>
        <dbReference type="EMBL" id="OBX48448.1"/>
    </source>
</evidence>
<dbReference type="AlphaFoldDB" id="A0A1B8PHE2"/>
<evidence type="ECO:0000313" key="2">
    <source>
        <dbReference type="Proteomes" id="UP000092611"/>
    </source>
</evidence>
<dbReference type="RefSeq" id="WP_065245579.1">
    <property type="nucleotide sequence ID" value="NZ_LZDL01000001.1"/>
</dbReference>
<name>A0A1B8PHE2_HAEHA</name>
<dbReference type="OrthoDB" id="5692041at2"/>
<gene>
    <name evidence="1" type="ORF">A9Z62_00130</name>
</gene>
<protein>
    <submittedName>
        <fullName evidence="1">Uncharacterized protein</fullName>
    </submittedName>
</protein>
<organism evidence="1 2">
    <name type="scientific">Haemophilus haemolyticus</name>
    <dbReference type="NCBI Taxonomy" id="726"/>
    <lineage>
        <taxon>Bacteria</taxon>
        <taxon>Pseudomonadati</taxon>
        <taxon>Pseudomonadota</taxon>
        <taxon>Gammaproteobacteria</taxon>
        <taxon>Pasteurellales</taxon>
        <taxon>Pasteurellaceae</taxon>
        <taxon>Haemophilus</taxon>
    </lineage>
</organism>
<sequence>MEKLEINQQDQGFAYQVGKDIAHLQEAVAALQAAATAQQGTKNQWVQKVTLKPGTTESWAKVKVNPELVGKAGIALLADSTLQTTRFKEFYEMPADASYFPAYLIAIADHEQVDFVSEVG</sequence>